<proteinExistence type="predicted"/>
<dbReference type="GO" id="GO:0003677">
    <property type="term" value="F:DNA binding"/>
    <property type="evidence" value="ECO:0007669"/>
    <property type="project" value="UniProtKB-KW"/>
</dbReference>
<evidence type="ECO:0000256" key="2">
    <source>
        <dbReference type="ARBA" id="ARBA00023015"/>
    </source>
</evidence>
<evidence type="ECO:0008006" key="10">
    <source>
        <dbReference type="Google" id="ProtNLM"/>
    </source>
</evidence>
<dbReference type="Proteomes" id="UP000239561">
    <property type="component" value="Unassembled WGS sequence"/>
</dbReference>
<dbReference type="GO" id="GO:0000160">
    <property type="term" value="P:phosphorelay signal transduction system"/>
    <property type="evidence" value="ECO:0007669"/>
    <property type="project" value="InterPro"/>
</dbReference>
<dbReference type="SUPFAM" id="SSF52172">
    <property type="entry name" value="CheY-like"/>
    <property type="match status" value="1"/>
</dbReference>
<dbReference type="InterPro" id="IPR001789">
    <property type="entry name" value="Sig_transdc_resp-reg_receiver"/>
</dbReference>
<dbReference type="GO" id="GO:0006355">
    <property type="term" value="P:regulation of DNA-templated transcription"/>
    <property type="evidence" value="ECO:0007669"/>
    <property type="project" value="InterPro"/>
</dbReference>
<protein>
    <recommendedName>
        <fullName evidence="10">DNA-binding response regulator</fullName>
    </recommendedName>
</protein>
<evidence type="ECO:0000256" key="5">
    <source>
        <dbReference type="PROSITE-ProRule" id="PRU00169"/>
    </source>
</evidence>
<dbReference type="PRINTS" id="PR00038">
    <property type="entry name" value="HTHLUXR"/>
</dbReference>
<dbReference type="PROSITE" id="PS50110">
    <property type="entry name" value="RESPONSE_REGULATORY"/>
    <property type="match status" value="1"/>
</dbReference>
<accession>A0A2S7DBP4</accession>
<feature type="domain" description="Response regulatory" evidence="7">
    <location>
        <begin position="86"/>
        <end position="202"/>
    </location>
</feature>
<feature type="modified residue" description="4-aspartylphosphate" evidence="5">
    <location>
        <position position="137"/>
    </location>
</feature>
<evidence type="ECO:0000313" key="9">
    <source>
        <dbReference type="Proteomes" id="UP000239561"/>
    </source>
</evidence>
<dbReference type="PANTHER" id="PTHR43214">
    <property type="entry name" value="TWO-COMPONENT RESPONSE REGULATOR"/>
    <property type="match status" value="1"/>
</dbReference>
<dbReference type="Pfam" id="PF00072">
    <property type="entry name" value="Response_reg"/>
    <property type="match status" value="1"/>
</dbReference>
<dbReference type="EMBL" id="MDED01000067">
    <property type="protein sequence ID" value="PPU71251.1"/>
    <property type="molecule type" value="Genomic_DNA"/>
</dbReference>
<evidence type="ECO:0000256" key="1">
    <source>
        <dbReference type="ARBA" id="ARBA00022553"/>
    </source>
</evidence>
<dbReference type="PROSITE" id="PS51257">
    <property type="entry name" value="PROKAR_LIPOPROTEIN"/>
    <property type="match status" value="1"/>
</dbReference>
<keyword evidence="3" id="KW-0238">DNA-binding</keyword>
<dbReference type="PANTHER" id="PTHR43214:SF41">
    <property type="entry name" value="NITRATE_NITRITE RESPONSE REGULATOR PROTEIN NARP"/>
    <property type="match status" value="1"/>
</dbReference>
<evidence type="ECO:0000313" key="8">
    <source>
        <dbReference type="EMBL" id="PPU71251.1"/>
    </source>
</evidence>
<dbReference type="InterPro" id="IPR039420">
    <property type="entry name" value="WalR-like"/>
</dbReference>
<evidence type="ECO:0000259" key="6">
    <source>
        <dbReference type="PROSITE" id="PS50043"/>
    </source>
</evidence>
<dbReference type="SMART" id="SM00421">
    <property type="entry name" value="HTH_LUXR"/>
    <property type="match status" value="1"/>
</dbReference>
<comment type="caution">
    <text evidence="8">The sequence shown here is derived from an EMBL/GenBank/DDBJ whole genome shotgun (WGS) entry which is preliminary data.</text>
</comment>
<evidence type="ECO:0000259" key="7">
    <source>
        <dbReference type="PROSITE" id="PS50110"/>
    </source>
</evidence>
<feature type="domain" description="HTH luxR-type" evidence="6">
    <location>
        <begin position="227"/>
        <end position="292"/>
    </location>
</feature>
<dbReference type="AlphaFoldDB" id="A0A2S7DBP4"/>
<name>A0A2S7DBP4_9XANT</name>
<dbReference type="PROSITE" id="PS50043">
    <property type="entry name" value="HTH_LUXR_2"/>
    <property type="match status" value="1"/>
</dbReference>
<dbReference type="SUPFAM" id="SSF46894">
    <property type="entry name" value="C-terminal effector domain of the bipartite response regulators"/>
    <property type="match status" value="1"/>
</dbReference>
<dbReference type="InterPro" id="IPR016032">
    <property type="entry name" value="Sig_transdc_resp-reg_C-effctor"/>
</dbReference>
<keyword evidence="2" id="KW-0805">Transcription regulation</keyword>
<dbReference type="Gene3D" id="3.40.50.2300">
    <property type="match status" value="1"/>
</dbReference>
<dbReference type="SMART" id="SM00448">
    <property type="entry name" value="REC"/>
    <property type="match status" value="1"/>
</dbReference>
<reference evidence="8 9" key="1">
    <citation type="submission" date="2016-08" db="EMBL/GenBank/DDBJ databases">
        <authorList>
            <person name="Seilhamer J.J."/>
        </authorList>
    </citation>
    <scope>NUCLEOTIDE SEQUENCE [LARGE SCALE GENOMIC DNA]</scope>
    <source>
        <strain evidence="8 9">CFBP2542</strain>
    </source>
</reference>
<sequence length="295" mass="31326">MPRVVVRAVAHSLGTGSCARVPCLRYWHGGLRPTANAVGRSCGSRPRIGLHCCAWPWCRGGCRGRVSPLPPLGGSCQGLAMSDPISLVVVEDDAHLRAEFERMACEHAGLRWLGGAGSLVDARALLARTQPDVVVVDLGLPDGDGSALIAECAQRHPPMPTLVATIFGDEAHVIRAIEAGARGYLLKDSAADEFVRAVALVHEGGAPLSPHIAKHLLARLAPVSAAPAHPADALTPREIEILTRIAQGFTVSETAEHLQISAHTASTHIKHIYNKLAVNNRVQAVNQARLRGLIR</sequence>
<dbReference type="InterPro" id="IPR058245">
    <property type="entry name" value="NreC/VraR/RcsB-like_REC"/>
</dbReference>
<keyword evidence="1 5" id="KW-0597">Phosphoprotein</keyword>
<evidence type="ECO:0000256" key="4">
    <source>
        <dbReference type="ARBA" id="ARBA00023163"/>
    </source>
</evidence>
<gene>
    <name evidence="8" type="ORF">XcuCFBP2542_18265</name>
</gene>
<keyword evidence="4" id="KW-0804">Transcription</keyword>
<dbReference type="CDD" id="cd06170">
    <property type="entry name" value="LuxR_C_like"/>
    <property type="match status" value="1"/>
</dbReference>
<dbReference type="InterPro" id="IPR000792">
    <property type="entry name" value="Tscrpt_reg_LuxR_C"/>
</dbReference>
<organism evidence="8 9">
    <name type="scientific">Xanthomonas cucurbitae</name>
    <dbReference type="NCBI Taxonomy" id="56453"/>
    <lineage>
        <taxon>Bacteria</taxon>
        <taxon>Pseudomonadati</taxon>
        <taxon>Pseudomonadota</taxon>
        <taxon>Gammaproteobacteria</taxon>
        <taxon>Lysobacterales</taxon>
        <taxon>Lysobacteraceae</taxon>
        <taxon>Xanthomonas</taxon>
    </lineage>
</organism>
<dbReference type="InterPro" id="IPR011006">
    <property type="entry name" value="CheY-like_superfamily"/>
</dbReference>
<dbReference type="Pfam" id="PF00196">
    <property type="entry name" value="GerE"/>
    <property type="match status" value="1"/>
</dbReference>
<dbReference type="CDD" id="cd17535">
    <property type="entry name" value="REC_NarL-like"/>
    <property type="match status" value="1"/>
</dbReference>
<evidence type="ECO:0000256" key="3">
    <source>
        <dbReference type="ARBA" id="ARBA00023125"/>
    </source>
</evidence>